<name>A0A5C6RTX5_9FLAO</name>
<dbReference type="GO" id="GO:0005886">
    <property type="term" value="C:plasma membrane"/>
    <property type="evidence" value="ECO:0007669"/>
    <property type="project" value="UniProtKB-SubCell"/>
</dbReference>
<dbReference type="AlphaFoldDB" id="A0A5C6RTX5"/>
<feature type="domain" description="Cation/H+ exchanger transmembrane" evidence="10">
    <location>
        <begin position="16"/>
        <end position="332"/>
    </location>
</feature>
<keyword evidence="12" id="KW-1185">Reference proteome</keyword>
<keyword evidence="3" id="KW-0050">Antiport</keyword>
<keyword evidence="5 9" id="KW-0812">Transmembrane</keyword>
<dbReference type="PANTHER" id="PTHR32507">
    <property type="entry name" value="NA(+)/H(+) ANTIPORTER 1"/>
    <property type="match status" value="1"/>
</dbReference>
<dbReference type="RefSeq" id="WP_147099879.1">
    <property type="nucleotide sequence ID" value="NZ_VOOS01000003.1"/>
</dbReference>
<evidence type="ECO:0000256" key="7">
    <source>
        <dbReference type="ARBA" id="ARBA00023065"/>
    </source>
</evidence>
<sequence length="421" mass="47525">MENPYVIVILSSLLIVFSYLFTQISKWTKIPSVIFLIGTGVAIQFLLKSVGVNIPDLSQYLSLLGVVGLMMIVLEGALDIKLHRNKIRTILAAFATSVLILGITNSLISGIIFFFLEVDFIDAFLYAIPLSVVSSAIVIPSVHTLIPAKKEFMILEATLSDIFGIMLFAFWIKEPQSGQSYFEAISWNIVISVGVSILMSYILVYVFHKIKTEIKFFLFLSILALLYSVGEYFHYSALLIILIFGLVLNNTHAFFRWKLKGFVNHEKVKEVRQEFVIITNETSFLIRTFFFVVFGLTMNLKGLFHYEAIVISALIMGVIFFTRALNLKVFLKSTIFPQMLIAPRGLVTILLFNKIVEHYDVVPFDEAILAWVIIGTNLVMMLGLIFSGSTEDDILRINVGDASSTELDHKFYVDIDENEDA</sequence>
<evidence type="ECO:0000256" key="6">
    <source>
        <dbReference type="ARBA" id="ARBA00022989"/>
    </source>
</evidence>
<feature type="transmembrane region" description="Helical" evidence="9">
    <location>
        <begin position="123"/>
        <end position="146"/>
    </location>
</feature>
<evidence type="ECO:0000256" key="3">
    <source>
        <dbReference type="ARBA" id="ARBA00022449"/>
    </source>
</evidence>
<keyword evidence="4" id="KW-1003">Cell membrane</keyword>
<dbReference type="InterPro" id="IPR006153">
    <property type="entry name" value="Cation/H_exchanger_TM"/>
</dbReference>
<feature type="transmembrane region" description="Helical" evidence="9">
    <location>
        <begin position="275"/>
        <end position="297"/>
    </location>
</feature>
<evidence type="ECO:0000256" key="5">
    <source>
        <dbReference type="ARBA" id="ARBA00022692"/>
    </source>
</evidence>
<comment type="caution">
    <text evidence="11">The sequence shown here is derived from an EMBL/GenBank/DDBJ whole genome shotgun (WGS) entry which is preliminary data.</text>
</comment>
<reference evidence="11 12" key="1">
    <citation type="submission" date="2019-08" db="EMBL/GenBank/DDBJ databases">
        <title>Genome of Vicingus serpentipes NCIMB 15042.</title>
        <authorList>
            <person name="Bowman J.P."/>
        </authorList>
    </citation>
    <scope>NUCLEOTIDE SEQUENCE [LARGE SCALE GENOMIC DNA]</scope>
    <source>
        <strain evidence="11 12">NCIMB 15042</strain>
    </source>
</reference>
<dbReference type="Pfam" id="PF00999">
    <property type="entry name" value="Na_H_Exchanger"/>
    <property type="match status" value="1"/>
</dbReference>
<keyword evidence="6 9" id="KW-1133">Transmembrane helix</keyword>
<dbReference type="PANTHER" id="PTHR32507:SF0">
    <property type="entry name" value="NA(+)_H(+) ANTIPORTER 2-RELATED"/>
    <property type="match status" value="1"/>
</dbReference>
<feature type="transmembrane region" description="Helical" evidence="9">
    <location>
        <begin position="368"/>
        <end position="386"/>
    </location>
</feature>
<gene>
    <name evidence="11" type="ORF">FRY74_06750</name>
</gene>
<keyword evidence="8 9" id="KW-0472">Membrane</keyword>
<feature type="transmembrane region" description="Helical" evidence="9">
    <location>
        <begin position="90"/>
        <end position="117"/>
    </location>
</feature>
<dbReference type="EMBL" id="VOOS01000003">
    <property type="protein sequence ID" value="TXB65120.1"/>
    <property type="molecule type" value="Genomic_DNA"/>
</dbReference>
<evidence type="ECO:0000259" key="10">
    <source>
        <dbReference type="Pfam" id="PF00999"/>
    </source>
</evidence>
<feature type="transmembrane region" description="Helical" evidence="9">
    <location>
        <begin position="153"/>
        <end position="172"/>
    </location>
</feature>
<keyword evidence="2" id="KW-0813">Transport</keyword>
<evidence type="ECO:0000256" key="4">
    <source>
        <dbReference type="ARBA" id="ARBA00022475"/>
    </source>
</evidence>
<accession>A0A5C6RTX5</accession>
<evidence type="ECO:0000256" key="8">
    <source>
        <dbReference type="ARBA" id="ARBA00023136"/>
    </source>
</evidence>
<evidence type="ECO:0000313" key="12">
    <source>
        <dbReference type="Proteomes" id="UP000321721"/>
    </source>
</evidence>
<dbReference type="Proteomes" id="UP000321721">
    <property type="component" value="Unassembled WGS sequence"/>
</dbReference>
<feature type="transmembrane region" description="Helical" evidence="9">
    <location>
        <begin position="60"/>
        <end position="78"/>
    </location>
</feature>
<dbReference type="GO" id="GO:0015297">
    <property type="term" value="F:antiporter activity"/>
    <property type="evidence" value="ECO:0007669"/>
    <property type="project" value="UniProtKB-KW"/>
</dbReference>
<proteinExistence type="predicted"/>
<evidence type="ECO:0000256" key="1">
    <source>
        <dbReference type="ARBA" id="ARBA00004651"/>
    </source>
</evidence>
<feature type="transmembrane region" description="Helical" evidence="9">
    <location>
        <begin position="334"/>
        <end position="356"/>
    </location>
</feature>
<feature type="transmembrane region" description="Helical" evidence="9">
    <location>
        <begin position="6"/>
        <end position="22"/>
    </location>
</feature>
<comment type="subcellular location">
    <subcellularLocation>
        <location evidence="1">Cell membrane</location>
        <topology evidence="1">Multi-pass membrane protein</topology>
    </subcellularLocation>
</comment>
<evidence type="ECO:0000256" key="2">
    <source>
        <dbReference type="ARBA" id="ARBA00022448"/>
    </source>
</evidence>
<feature type="transmembrane region" description="Helical" evidence="9">
    <location>
        <begin position="236"/>
        <end position="255"/>
    </location>
</feature>
<feature type="transmembrane region" description="Helical" evidence="9">
    <location>
        <begin position="214"/>
        <end position="230"/>
    </location>
</feature>
<protein>
    <submittedName>
        <fullName evidence="11">Sodium:proton exchanger</fullName>
    </submittedName>
</protein>
<dbReference type="GO" id="GO:1902600">
    <property type="term" value="P:proton transmembrane transport"/>
    <property type="evidence" value="ECO:0007669"/>
    <property type="project" value="InterPro"/>
</dbReference>
<keyword evidence="7" id="KW-0406">Ion transport</keyword>
<dbReference type="OrthoDB" id="643057at2"/>
<dbReference type="InterPro" id="IPR038770">
    <property type="entry name" value="Na+/solute_symporter_sf"/>
</dbReference>
<organism evidence="11 12">
    <name type="scientific">Vicingus serpentipes</name>
    <dbReference type="NCBI Taxonomy" id="1926625"/>
    <lineage>
        <taxon>Bacteria</taxon>
        <taxon>Pseudomonadati</taxon>
        <taxon>Bacteroidota</taxon>
        <taxon>Flavobacteriia</taxon>
        <taxon>Flavobacteriales</taxon>
        <taxon>Vicingaceae</taxon>
        <taxon>Vicingus</taxon>
    </lineage>
</organism>
<feature type="transmembrane region" description="Helical" evidence="9">
    <location>
        <begin position="184"/>
        <end position="207"/>
    </location>
</feature>
<feature type="transmembrane region" description="Helical" evidence="9">
    <location>
        <begin position="303"/>
        <end position="322"/>
    </location>
</feature>
<dbReference type="Gene3D" id="1.20.1530.20">
    <property type="match status" value="1"/>
</dbReference>
<feature type="transmembrane region" description="Helical" evidence="9">
    <location>
        <begin position="34"/>
        <end position="54"/>
    </location>
</feature>
<evidence type="ECO:0000256" key="9">
    <source>
        <dbReference type="SAM" id="Phobius"/>
    </source>
</evidence>
<evidence type="ECO:0000313" key="11">
    <source>
        <dbReference type="EMBL" id="TXB65120.1"/>
    </source>
</evidence>